<gene>
    <name evidence="4" type="ORF">TRFO_19120</name>
</gene>
<dbReference type="PRINTS" id="PR01217">
    <property type="entry name" value="PRICHEXTENSN"/>
</dbReference>
<accession>A0A1J4KJH9</accession>
<evidence type="ECO:0000256" key="3">
    <source>
        <dbReference type="SAM" id="SignalP"/>
    </source>
</evidence>
<feature type="signal peptide" evidence="3">
    <location>
        <begin position="1"/>
        <end position="18"/>
    </location>
</feature>
<dbReference type="Proteomes" id="UP000179807">
    <property type="component" value="Unassembled WGS sequence"/>
</dbReference>
<dbReference type="EMBL" id="MLAK01000587">
    <property type="protein sequence ID" value="OHT11473.1"/>
    <property type="molecule type" value="Genomic_DNA"/>
</dbReference>
<evidence type="ECO:0000256" key="2">
    <source>
        <dbReference type="SAM" id="Phobius"/>
    </source>
</evidence>
<dbReference type="VEuPathDB" id="TrichDB:TRFO_19120"/>
<feature type="compositionally biased region" description="Pro residues" evidence="1">
    <location>
        <begin position="59"/>
        <end position="94"/>
    </location>
</feature>
<feature type="transmembrane region" description="Helical" evidence="2">
    <location>
        <begin position="150"/>
        <end position="174"/>
    </location>
</feature>
<sequence length="198" mass="21662">MFFGIVFCLALLNELSNSSTNNPPYTIEEITDTPKIGDETKPILTSAVETDFPTKLPTENPPTPIPPTENPPTENPPTTQPTTPIPPTENPPTQQPQTTQPPTEAPTSPTATPLPPTPTTTDDRSPTQFETDTTPVTEQPSPTFNKKNNFSLIIALTVAAVTMVVGLIILGICYRNHRRRFELSESMMTPIVRTELID</sequence>
<feature type="compositionally biased region" description="Polar residues" evidence="1">
    <location>
        <begin position="126"/>
        <end position="145"/>
    </location>
</feature>
<comment type="caution">
    <text evidence="4">The sequence shown here is derived from an EMBL/GenBank/DDBJ whole genome shotgun (WGS) entry which is preliminary data.</text>
</comment>
<feature type="region of interest" description="Disordered" evidence="1">
    <location>
        <begin position="16"/>
        <end position="145"/>
    </location>
</feature>
<dbReference type="GeneID" id="94835298"/>
<dbReference type="AlphaFoldDB" id="A0A1J4KJH9"/>
<reference evidence="4" key="1">
    <citation type="submission" date="2016-10" db="EMBL/GenBank/DDBJ databases">
        <authorList>
            <person name="Benchimol M."/>
            <person name="Almeida L.G."/>
            <person name="Vasconcelos A.T."/>
            <person name="Perreira-Neves A."/>
            <person name="Rosa I.A."/>
            <person name="Tasca T."/>
            <person name="Bogo M.R."/>
            <person name="de Souza W."/>
        </authorList>
    </citation>
    <scope>NUCLEOTIDE SEQUENCE [LARGE SCALE GENOMIC DNA]</scope>
    <source>
        <strain evidence="4">K</strain>
    </source>
</reference>
<dbReference type="RefSeq" id="XP_068364609.1">
    <property type="nucleotide sequence ID" value="XM_068500594.1"/>
</dbReference>
<keyword evidence="2" id="KW-0812">Transmembrane</keyword>
<keyword evidence="2" id="KW-1133">Transmembrane helix</keyword>
<proteinExistence type="predicted"/>
<feature type="compositionally biased region" description="Low complexity" evidence="1">
    <location>
        <begin position="95"/>
        <end position="111"/>
    </location>
</feature>
<protein>
    <submittedName>
        <fullName evidence="4">Uncharacterized protein</fullName>
    </submittedName>
</protein>
<evidence type="ECO:0000313" key="4">
    <source>
        <dbReference type="EMBL" id="OHT11473.1"/>
    </source>
</evidence>
<keyword evidence="2" id="KW-0472">Membrane</keyword>
<organism evidence="4 5">
    <name type="scientific">Tritrichomonas foetus</name>
    <dbReference type="NCBI Taxonomy" id="1144522"/>
    <lineage>
        <taxon>Eukaryota</taxon>
        <taxon>Metamonada</taxon>
        <taxon>Parabasalia</taxon>
        <taxon>Tritrichomonadida</taxon>
        <taxon>Tritrichomonadidae</taxon>
        <taxon>Tritrichomonas</taxon>
    </lineage>
</organism>
<name>A0A1J4KJH9_9EUKA</name>
<evidence type="ECO:0000256" key="1">
    <source>
        <dbReference type="SAM" id="MobiDB-lite"/>
    </source>
</evidence>
<keyword evidence="3" id="KW-0732">Signal</keyword>
<keyword evidence="5" id="KW-1185">Reference proteome</keyword>
<evidence type="ECO:0000313" key="5">
    <source>
        <dbReference type="Proteomes" id="UP000179807"/>
    </source>
</evidence>
<feature type="chain" id="PRO_5012159007" evidence="3">
    <location>
        <begin position="19"/>
        <end position="198"/>
    </location>
</feature>